<proteinExistence type="predicted"/>
<name>A0A2W0CKE2_9BACL</name>
<evidence type="ECO:0000313" key="2">
    <source>
        <dbReference type="Proteomes" id="UP000247459"/>
    </source>
</evidence>
<gene>
    <name evidence="1" type="ORF">PIL02S_01107</name>
</gene>
<organism evidence="1 2">
    <name type="scientific">Paenibacillus illinoisensis</name>
    <dbReference type="NCBI Taxonomy" id="59845"/>
    <lineage>
        <taxon>Bacteria</taxon>
        <taxon>Bacillati</taxon>
        <taxon>Bacillota</taxon>
        <taxon>Bacilli</taxon>
        <taxon>Bacillales</taxon>
        <taxon>Paenibacillaceae</taxon>
        <taxon>Paenibacillus</taxon>
    </lineage>
</organism>
<sequence length="47" mass="5737">MVNAENLRNLYRFFMIQSFLLQNLAELINIPYLHADRLTQKKQRQDQ</sequence>
<dbReference type="Proteomes" id="UP000247459">
    <property type="component" value="Unassembled WGS sequence"/>
</dbReference>
<dbReference type="EMBL" id="PRLG01000008">
    <property type="protein sequence ID" value="PYY30542.1"/>
    <property type="molecule type" value="Genomic_DNA"/>
</dbReference>
<comment type="caution">
    <text evidence="1">The sequence shown here is derived from an EMBL/GenBank/DDBJ whole genome shotgun (WGS) entry which is preliminary data.</text>
</comment>
<reference evidence="1 2" key="1">
    <citation type="submission" date="2018-01" db="EMBL/GenBank/DDBJ databases">
        <title>Genome sequence of the PGP bacterium Paenibacillus illinoisensis E3.</title>
        <authorList>
            <person name="Rolli E."/>
            <person name="Marasco R."/>
            <person name="Bessem C."/>
            <person name="Michoud G."/>
            <person name="Gaiarsa S."/>
            <person name="Borin S."/>
            <person name="Daffonchio D."/>
        </authorList>
    </citation>
    <scope>NUCLEOTIDE SEQUENCE [LARGE SCALE GENOMIC DNA]</scope>
    <source>
        <strain evidence="1 2">E3</strain>
    </source>
</reference>
<accession>A0A2W0CKE2</accession>
<dbReference type="AlphaFoldDB" id="A0A2W0CKE2"/>
<evidence type="ECO:0000313" key="1">
    <source>
        <dbReference type="EMBL" id="PYY30542.1"/>
    </source>
</evidence>
<protein>
    <submittedName>
        <fullName evidence="1">Uncharacterized protein</fullName>
    </submittedName>
</protein>